<feature type="active site" description="Proton acceptor" evidence="14">
    <location>
        <position position="81"/>
    </location>
</feature>
<dbReference type="Proteomes" id="UP001515500">
    <property type="component" value="Chromosome 13"/>
</dbReference>
<feature type="binding site" evidence="16">
    <location>
        <position position="264"/>
    </location>
    <ligand>
        <name>Ca(2+)</name>
        <dbReference type="ChEBI" id="CHEBI:29108"/>
        <label>2</label>
    </ligand>
</feature>
<feature type="binding site" evidence="16">
    <location>
        <position position="85"/>
    </location>
    <ligand>
        <name>Ca(2+)</name>
        <dbReference type="ChEBI" id="CHEBI:29108"/>
        <label>1</label>
    </ligand>
</feature>
<keyword evidence="11 18" id="KW-1015">Disulfide bond</keyword>
<keyword evidence="10 16" id="KW-0408">Iron</keyword>
<keyword evidence="6 19" id="KW-0349">Heme</keyword>
<dbReference type="FunFam" id="1.10.520.10:FF:000008">
    <property type="entry name" value="Peroxidase"/>
    <property type="match status" value="1"/>
</dbReference>
<feature type="site" description="Transition state stabilizer" evidence="17">
    <location>
        <position position="77"/>
    </location>
</feature>
<comment type="similarity">
    <text evidence="19">Belongs to the peroxidase family. Classical plant (class III) peroxidase subfamily.</text>
</comment>
<feature type="binding site" evidence="16">
    <location>
        <position position="103"/>
    </location>
    <ligand>
        <name>Ca(2+)</name>
        <dbReference type="ChEBI" id="CHEBI:29108"/>
        <label>1</label>
    </ligand>
</feature>
<keyword evidence="13 19" id="KW-0376">Hydrogen peroxide</keyword>
<feature type="binding site" evidence="16">
    <location>
        <position position="82"/>
    </location>
    <ligand>
        <name>Ca(2+)</name>
        <dbReference type="ChEBI" id="CHEBI:29108"/>
        <label>1</label>
    </ligand>
</feature>
<name>A0AB40CC82_DIOCR</name>
<dbReference type="GeneID" id="120274500"/>
<dbReference type="SUPFAM" id="SSF48113">
    <property type="entry name" value="Heme-dependent peroxidases"/>
    <property type="match status" value="1"/>
</dbReference>
<feature type="binding site" description="axial binding residue" evidence="16">
    <location>
        <position position="211"/>
    </location>
    <ligand>
        <name>heme b</name>
        <dbReference type="ChEBI" id="CHEBI:60344"/>
    </ligand>
    <ligandPart>
        <name>Fe</name>
        <dbReference type="ChEBI" id="CHEBI:18248"/>
    </ligandPart>
</feature>
<dbReference type="GO" id="GO:0006979">
    <property type="term" value="P:response to oxidative stress"/>
    <property type="evidence" value="ECO:0007669"/>
    <property type="project" value="UniProtKB-UniRule"/>
</dbReference>
<feature type="binding site" evidence="16">
    <location>
        <position position="89"/>
    </location>
    <ligand>
        <name>Ca(2+)</name>
        <dbReference type="ChEBI" id="CHEBI:29108"/>
        <label>1</label>
    </ligand>
</feature>
<dbReference type="InterPro" id="IPR000823">
    <property type="entry name" value="Peroxidase_pln"/>
</dbReference>
<feature type="binding site" evidence="16">
    <location>
        <position position="212"/>
    </location>
    <ligand>
        <name>Ca(2+)</name>
        <dbReference type="ChEBI" id="CHEBI:29108"/>
        <label>2</label>
    </ligand>
</feature>
<evidence type="ECO:0000256" key="12">
    <source>
        <dbReference type="ARBA" id="ARBA00023283"/>
    </source>
</evidence>
<evidence type="ECO:0000256" key="16">
    <source>
        <dbReference type="PIRSR" id="PIRSR600823-3"/>
    </source>
</evidence>
<evidence type="ECO:0000256" key="17">
    <source>
        <dbReference type="PIRSR" id="PIRSR600823-4"/>
    </source>
</evidence>
<proteinExistence type="inferred from homology"/>
<feature type="domain" description="Plant heme peroxidase family profile" evidence="20">
    <location>
        <begin position="40"/>
        <end position="344"/>
    </location>
</feature>
<feature type="binding site" evidence="16">
    <location>
        <position position="91"/>
    </location>
    <ligand>
        <name>Ca(2+)</name>
        <dbReference type="ChEBI" id="CHEBI:29108"/>
        <label>1</label>
    </ligand>
</feature>
<keyword evidence="8 16" id="KW-0106">Calcium</keyword>
<feature type="disulfide bond" evidence="18">
    <location>
        <begin position="139"/>
        <end position="340"/>
    </location>
</feature>
<feature type="disulfide bond" evidence="18">
    <location>
        <begin position="218"/>
        <end position="251"/>
    </location>
</feature>
<evidence type="ECO:0000256" key="10">
    <source>
        <dbReference type="ARBA" id="ARBA00023004"/>
    </source>
</evidence>
<evidence type="ECO:0000256" key="9">
    <source>
        <dbReference type="ARBA" id="ARBA00023002"/>
    </source>
</evidence>
<dbReference type="GO" id="GO:0042744">
    <property type="term" value="P:hydrogen peroxide catabolic process"/>
    <property type="evidence" value="ECO:0007669"/>
    <property type="project" value="UniProtKB-KW"/>
</dbReference>
<feature type="disulfide bond" evidence="18">
    <location>
        <begin position="50"/>
        <end position="133"/>
    </location>
</feature>
<dbReference type="GO" id="GO:0005576">
    <property type="term" value="C:extracellular region"/>
    <property type="evidence" value="ECO:0007669"/>
    <property type="project" value="UniProtKB-SubCell"/>
</dbReference>
<evidence type="ECO:0000256" key="15">
    <source>
        <dbReference type="PIRSR" id="PIRSR600823-2"/>
    </source>
</evidence>
<comment type="function">
    <text evidence="2">Removal of H(2)O(2), oxidation of toxic reductants, biosynthesis and degradation of lignin, suberization, auxin catabolism, response to environmental stresses such as wounding, pathogen attack and oxidative stress. These functions might be dependent on each isozyme/isoform in each plant tissue.</text>
</comment>
<dbReference type="PROSITE" id="PS00435">
    <property type="entry name" value="PEROXIDASE_1"/>
    <property type="match status" value="1"/>
</dbReference>
<feature type="binding site" evidence="16">
    <location>
        <position position="267"/>
    </location>
    <ligand>
        <name>Ca(2+)</name>
        <dbReference type="ChEBI" id="CHEBI:29108"/>
        <label>2</label>
    </ligand>
</feature>
<evidence type="ECO:0000256" key="6">
    <source>
        <dbReference type="ARBA" id="ARBA00022617"/>
    </source>
</evidence>
<feature type="binding site" evidence="16">
    <location>
        <position position="87"/>
    </location>
    <ligand>
        <name>Ca(2+)</name>
        <dbReference type="ChEBI" id="CHEBI:29108"/>
        <label>1</label>
    </ligand>
</feature>
<dbReference type="PROSITE" id="PS50873">
    <property type="entry name" value="PEROXIDASE_4"/>
    <property type="match status" value="1"/>
</dbReference>
<evidence type="ECO:0000259" key="20">
    <source>
        <dbReference type="PROSITE" id="PS50873"/>
    </source>
</evidence>
<dbReference type="AlphaFoldDB" id="A0AB40CC82"/>
<evidence type="ECO:0000256" key="8">
    <source>
        <dbReference type="ARBA" id="ARBA00022837"/>
    </source>
</evidence>
<evidence type="ECO:0000256" key="18">
    <source>
        <dbReference type="PIRSR" id="PIRSR600823-5"/>
    </source>
</evidence>
<evidence type="ECO:0000256" key="2">
    <source>
        <dbReference type="ARBA" id="ARBA00002322"/>
    </source>
</evidence>
<dbReference type="InterPro" id="IPR010255">
    <property type="entry name" value="Haem_peroxidase_sf"/>
</dbReference>
<sequence length="344" mass="37837">MSILQASLSKTMRNPNLLPLILTLTLTLTLSFLPHMTSAQLRHNYYANICPNVENIVKAAVTAKFQQTFVTIPATLRLFFHDCFVEGCDASVLIASTSTNKAEKDHPDNLSLAGDGFDTVIKAKAAVDAVPKCQNKVSCADILAIATRDVIALAGGPKYDVELGRLDGLSSTAASVTGRLPDPRFNLNKLTSMFDKHGLNQADMIALSAAHTLGFSHCNRFTNRIYNFDGHDGTRIPTLNRTYVDQLRGMCPRHVDARVAINMDPITPRLFDNQYFKNLQRGMGLFNSDQVLHADLRSRPTVDLWAENSEAFEKAFVEAITKLGRVGVKTGSRGNIRRDCGVLN</sequence>
<keyword evidence="9 19" id="KW-0560">Oxidoreductase</keyword>
<comment type="catalytic activity">
    <reaction evidence="1 19">
        <text>2 a phenolic donor + H2O2 = 2 a phenolic radical donor + 2 H2O</text>
        <dbReference type="Rhea" id="RHEA:56136"/>
        <dbReference type="ChEBI" id="CHEBI:15377"/>
        <dbReference type="ChEBI" id="CHEBI:16240"/>
        <dbReference type="ChEBI" id="CHEBI:139520"/>
        <dbReference type="ChEBI" id="CHEBI:139521"/>
        <dbReference type="EC" id="1.11.1.7"/>
    </reaction>
</comment>
<keyword evidence="19" id="KW-0964">Secreted</keyword>
<dbReference type="PRINTS" id="PR00458">
    <property type="entry name" value="PEROXIDASE"/>
</dbReference>
<reference evidence="22" key="1">
    <citation type="submission" date="2025-08" db="UniProtKB">
        <authorList>
            <consortium name="RefSeq"/>
        </authorList>
    </citation>
    <scope>IDENTIFICATION</scope>
</reference>
<accession>A0AB40CC82</accession>
<keyword evidence="21" id="KW-1185">Reference proteome</keyword>
<evidence type="ECO:0000256" key="19">
    <source>
        <dbReference type="RuleBase" id="RU362060"/>
    </source>
</evidence>
<evidence type="ECO:0000313" key="22">
    <source>
        <dbReference type="RefSeq" id="XP_039136974.1"/>
    </source>
</evidence>
<dbReference type="Pfam" id="PF00141">
    <property type="entry name" value="peroxidase"/>
    <property type="match status" value="1"/>
</dbReference>
<evidence type="ECO:0000313" key="21">
    <source>
        <dbReference type="Proteomes" id="UP001515500"/>
    </source>
</evidence>
<evidence type="ECO:0000256" key="11">
    <source>
        <dbReference type="ARBA" id="ARBA00023157"/>
    </source>
</evidence>
<dbReference type="GO" id="GO:0020037">
    <property type="term" value="F:heme binding"/>
    <property type="evidence" value="ECO:0007669"/>
    <property type="project" value="UniProtKB-UniRule"/>
</dbReference>
<organism evidence="21 22">
    <name type="scientific">Dioscorea cayennensis subsp. rotundata</name>
    <name type="common">White Guinea yam</name>
    <name type="synonym">Dioscorea rotundata</name>
    <dbReference type="NCBI Taxonomy" id="55577"/>
    <lineage>
        <taxon>Eukaryota</taxon>
        <taxon>Viridiplantae</taxon>
        <taxon>Streptophyta</taxon>
        <taxon>Embryophyta</taxon>
        <taxon>Tracheophyta</taxon>
        <taxon>Spermatophyta</taxon>
        <taxon>Magnoliopsida</taxon>
        <taxon>Liliopsida</taxon>
        <taxon>Dioscoreales</taxon>
        <taxon>Dioscoreaceae</taxon>
        <taxon>Dioscorea</taxon>
    </lineage>
</organism>
<dbReference type="GO" id="GO:0046872">
    <property type="term" value="F:metal ion binding"/>
    <property type="evidence" value="ECO:0007669"/>
    <property type="project" value="UniProtKB-UniRule"/>
</dbReference>
<dbReference type="PANTHER" id="PTHR31517">
    <property type="match status" value="1"/>
</dbReference>
<keyword evidence="7 16" id="KW-0479">Metal-binding</keyword>
<dbReference type="InterPro" id="IPR019793">
    <property type="entry name" value="Peroxidases_heam-ligand_BS"/>
</dbReference>
<evidence type="ECO:0000256" key="14">
    <source>
        <dbReference type="PIRSR" id="PIRSR600823-1"/>
    </source>
</evidence>
<keyword evidence="12" id="KW-0873">Pyrrolidone carboxylic acid</keyword>
<dbReference type="EC" id="1.11.1.7" evidence="4 19"/>
<dbReference type="GO" id="GO:0140825">
    <property type="term" value="F:lactoperoxidase activity"/>
    <property type="evidence" value="ECO:0007669"/>
    <property type="project" value="UniProtKB-EC"/>
</dbReference>
<dbReference type="InterPro" id="IPR033905">
    <property type="entry name" value="Secretory_peroxidase"/>
</dbReference>
<feature type="disulfide bond" evidence="18">
    <location>
        <begin position="83"/>
        <end position="88"/>
    </location>
</feature>
<feature type="binding site" evidence="15">
    <location>
        <position position="181"/>
    </location>
    <ligand>
        <name>substrate</name>
    </ligand>
</feature>
<comment type="subcellular location">
    <subcellularLocation>
        <location evidence="19">Secreted</location>
    </subcellularLocation>
</comment>
<evidence type="ECO:0000256" key="1">
    <source>
        <dbReference type="ARBA" id="ARBA00000189"/>
    </source>
</evidence>
<comment type="cofactor">
    <cofactor evidence="16 19">
        <name>heme b</name>
        <dbReference type="ChEBI" id="CHEBI:60344"/>
    </cofactor>
    <text evidence="16 19">Binds 1 heme b (iron(II)-protoporphyrin IX) group per subunit.</text>
</comment>
<dbReference type="InterPro" id="IPR002016">
    <property type="entry name" value="Haem_peroxidase"/>
</dbReference>
<dbReference type="PANTHER" id="PTHR31517:SF3">
    <property type="entry name" value="PEROXIDASE"/>
    <property type="match status" value="1"/>
</dbReference>
<dbReference type="FunFam" id="1.10.420.10:FF:000001">
    <property type="entry name" value="Peroxidase"/>
    <property type="match status" value="1"/>
</dbReference>
<evidence type="ECO:0000256" key="3">
    <source>
        <dbReference type="ARBA" id="ARBA00006873"/>
    </source>
</evidence>
<evidence type="ECO:0000256" key="4">
    <source>
        <dbReference type="ARBA" id="ARBA00012313"/>
    </source>
</evidence>
<dbReference type="RefSeq" id="XP_039136974.1">
    <property type="nucleotide sequence ID" value="XM_039281040.1"/>
</dbReference>
<dbReference type="CDD" id="cd00693">
    <property type="entry name" value="secretory_peroxidase"/>
    <property type="match status" value="1"/>
</dbReference>
<keyword evidence="5 19" id="KW-0575">Peroxidase</keyword>
<dbReference type="Gene3D" id="1.10.420.10">
    <property type="entry name" value="Peroxidase, domain 2"/>
    <property type="match status" value="1"/>
</dbReference>
<comment type="similarity">
    <text evidence="3">Belongs to the peroxidase family. Ascorbate peroxidase subfamily.</text>
</comment>
<evidence type="ECO:0000256" key="5">
    <source>
        <dbReference type="ARBA" id="ARBA00022559"/>
    </source>
</evidence>
<dbReference type="Gene3D" id="1.10.520.10">
    <property type="match status" value="1"/>
</dbReference>
<evidence type="ECO:0000256" key="7">
    <source>
        <dbReference type="ARBA" id="ARBA00022723"/>
    </source>
</evidence>
<feature type="binding site" evidence="16">
    <location>
        <position position="272"/>
    </location>
    <ligand>
        <name>Ca(2+)</name>
        <dbReference type="ChEBI" id="CHEBI:29108"/>
        <label>2</label>
    </ligand>
</feature>
<evidence type="ECO:0000256" key="13">
    <source>
        <dbReference type="ARBA" id="ARBA00023324"/>
    </source>
</evidence>
<comment type="cofactor">
    <cofactor evidence="16 19">
        <name>Ca(2+)</name>
        <dbReference type="ChEBI" id="CHEBI:29108"/>
    </cofactor>
    <text evidence="16 19">Binds 2 calcium ions per subunit.</text>
</comment>
<dbReference type="PRINTS" id="PR00461">
    <property type="entry name" value="PLPEROXIDASE"/>
</dbReference>
<protein>
    <recommendedName>
        <fullName evidence="4 19">Peroxidase</fullName>
        <ecNumber evidence="4 19">1.11.1.7</ecNumber>
    </recommendedName>
</protein>
<gene>
    <name evidence="22" type="primary">LOC120274500</name>
</gene>